<evidence type="ECO:0000256" key="4">
    <source>
        <dbReference type="ARBA" id="ARBA00023136"/>
    </source>
</evidence>
<accession>A0A345UIB6</accession>
<keyword evidence="5" id="KW-0998">Cell outer membrane</keyword>
<protein>
    <submittedName>
        <fullName evidence="9">SusD family protein</fullName>
    </submittedName>
</protein>
<keyword evidence="4" id="KW-0472">Membrane</keyword>
<evidence type="ECO:0000259" key="8">
    <source>
        <dbReference type="Pfam" id="PF14322"/>
    </source>
</evidence>
<organism evidence="9 10">
    <name type="scientific">Cyclonatronum proteinivorum</name>
    <dbReference type="NCBI Taxonomy" id="1457365"/>
    <lineage>
        <taxon>Bacteria</taxon>
        <taxon>Pseudomonadati</taxon>
        <taxon>Balneolota</taxon>
        <taxon>Balneolia</taxon>
        <taxon>Balneolales</taxon>
        <taxon>Cyclonatronaceae</taxon>
        <taxon>Cyclonatronum</taxon>
    </lineage>
</organism>
<dbReference type="SUPFAM" id="SSF48452">
    <property type="entry name" value="TPR-like"/>
    <property type="match status" value="1"/>
</dbReference>
<evidence type="ECO:0000256" key="5">
    <source>
        <dbReference type="ARBA" id="ARBA00023237"/>
    </source>
</evidence>
<gene>
    <name evidence="9" type="ORF">CYPRO_0941</name>
</gene>
<dbReference type="AlphaFoldDB" id="A0A345UIB6"/>
<dbReference type="EMBL" id="CP027806">
    <property type="protein sequence ID" value="AXJ00218.1"/>
    <property type="molecule type" value="Genomic_DNA"/>
</dbReference>
<sequence length="493" mass="53520">MLKKIATLAAVGFGALTFYACDSLLDTQPRQSISPEVALDDITGIRGIAASAYNRLVSTTAYSNTRVAAPEVLADNGVQNPAGTPSGRYVSQAINTVGTGVGGWGLYYGMINDTNYILSVIDDLDAPPIERNRIKGEMLFLRALAYHDLSKSYGYEPGREIDGWDHSVIIRTAPTSVVEEAQVPFPRASNVEVYEQIESDLLESIALLSEFGGTNRFLANRAAADALLARVYLYWGRYADAVQAATNAMETPLGAALSTPVSAGNIFNSTSTAPGLESFFELRITSNEFGGAVNDGLASLFTPAQWFDIVPSEELKAIYDATSDVRFLEGSDGIITGWYSNRRQLASGALAPAQTHSIKFNQSVESSIDNTPILRFAEALLNRAESYARLGQDANALADLNLLRVNRGLDEVNLSGFELLEEILVERRRELAFEGHRWFDLKRLNEALEKPEASGVGIIAPSDFRWLSQVPITQVAASNGVILQNPGYADDED</sequence>
<dbReference type="Gene3D" id="1.25.40.390">
    <property type="match status" value="1"/>
</dbReference>
<evidence type="ECO:0000259" key="7">
    <source>
        <dbReference type="Pfam" id="PF07980"/>
    </source>
</evidence>
<feature type="signal peptide" evidence="6">
    <location>
        <begin position="1"/>
        <end position="20"/>
    </location>
</feature>
<evidence type="ECO:0000313" key="10">
    <source>
        <dbReference type="Proteomes" id="UP000254808"/>
    </source>
</evidence>
<evidence type="ECO:0000256" key="6">
    <source>
        <dbReference type="SAM" id="SignalP"/>
    </source>
</evidence>
<dbReference type="InterPro" id="IPR033985">
    <property type="entry name" value="SusD-like_N"/>
</dbReference>
<dbReference type="CDD" id="cd08977">
    <property type="entry name" value="SusD"/>
    <property type="match status" value="1"/>
</dbReference>
<keyword evidence="10" id="KW-1185">Reference proteome</keyword>
<reference evidence="9 10" key="1">
    <citation type="submission" date="2018-03" db="EMBL/GenBank/DDBJ databases">
        <title>Phenotypic and genomic properties of Cyclonatronum proteinivorum gen. nov., sp. nov., a haloalkaliphilic bacteroidete from soda lakes possessing Na+-translocating rhodopsin.</title>
        <authorList>
            <person name="Toshchakov S.V."/>
            <person name="Korzhenkov A."/>
            <person name="Samarov N.I."/>
            <person name="Kublanov I.V."/>
            <person name="Muntyan M.S."/>
            <person name="Sorokin D.Y."/>
        </authorList>
    </citation>
    <scope>NUCLEOTIDE SEQUENCE [LARGE SCALE GENOMIC DNA]</scope>
    <source>
        <strain evidence="9 10">Omega</strain>
    </source>
</reference>
<dbReference type="KEGG" id="cprv:CYPRO_0941"/>
<dbReference type="RefSeq" id="WP_114983507.1">
    <property type="nucleotide sequence ID" value="NZ_CP027806.1"/>
</dbReference>
<dbReference type="GO" id="GO:0009279">
    <property type="term" value="C:cell outer membrane"/>
    <property type="evidence" value="ECO:0007669"/>
    <property type="project" value="UniProtKB-SubCell"/>
</dbReference>
<evidence type="ECO:0000256" key="2">
    <source>
        <dbReference type="ARBA" id="ARBA00006275"/>
    </source>
</evidence>
<feature type="chain" id="PRO_5017079797" evidence="6">
    <location>
        <begin position="21"/>
        <end position="493"/>
    </location>
</feature>
<dbReference type="Proteomes" id="UP000254808">
    <property type="component" value="Chromosome"/>
</dbReference>
<dbReference type="Pfam" id="PF14322">
    <property type="entry name" value="SusD-like_3"/>
    <property type="match status" value="1"/>
</dbReference>
<comment type="similarity">
    <text evidence="2">Belongs to the SusD family.</text>
</comment>
<feature type="domain" description="SusD-like N-terminal" evidence="8">
    <location>
        <begin position="98"/>
        <end position="233"/>
    </location>
</feature>
<dbReference type="Pfam" id="PF07980">
    <property type="entry name" value="SusD_RagB"/>
    <property type="match status" value="1"/>
</dbReference>
<dbReference type="InterPro" id="IPR011990">
    <property type="entry name" value="TPR-like_helical_dom_sf"/>
</dbReference>
<keyword evidence="3 6" id="KW-0732">Signal</keyword>
<comment type="subcellular location">
    <subcellularLocation>
        <location evidence="1">Cell outer membrane</location>
    </subcellularLocation>
</comment>
<name>A0A345UIB6_9BACT</name>
<proteinExistence type="inferred from homology"/>
<feature type="domain" description="RagB/SusD" evidence="7">
    <location>
        <begin position="363"/>
        <end position="450"/>
    </location>
</feature>
<evidence type="ECO:0000256" key="3">
    <source>
        <dbReference type="ARBA" id="ARBA00022729"/>
    </source>
</evidence>
<dbReference type="InterPro" id="IPR012944">
    <property type="entry name" value="SusD_RagB_dom"/>
</dbReference>
<evidence type="ECO:0000256" key="1">
    <source>
        <dbReference type="ARBA" id="ARBA00004442"/>
    </source>
</evidence>
<evidence type="ECO:0000313" key="9">
    <source>
        <dbReference type="EMBL" id="AXJ00218.1"/>
    </source>
</evidence>
<dbReference type="OrthoDB" id="621570at2"/>
<dbReference type="PROSITE" id="PS51257">
    <property type="entry name" value="PROKAR_LIPOPROTEIN"/>
    <property type="match status" value="1"/>
</dbReference>